<feature type="transmembrane region" description="Helical" evidence="3">
    <location>
        <begin position="360"/>
        <end position="378"/>
    </location>
</feature>
<reference evidence="5" key="1">
    <citation type="submission" date="2022-12" db="EMBL/GenBank/DDBJ databases">
        <authorList>
            <person name="Petersen C."/>
        </authorList>
    </citation>
    <scope>NUCLEOTIDE SEQUENCE</scope>
    <source>
        <strain evidence="5">IBT 29677</strain>
    </source>
</reference>
<feature type="domain" description="Major facilitator superfamily (MFS) profile" evidence="4">
    <location>
        <begin position="87"/>
        <end position="497"/>
    </location>
</feature>
<dbReference type="PANTHER" id="PTHR42910">
    <property type="entry name" value="TRANSPORTER SCO4007-RELATED"/>
    <property type="match status" value="1"/>
</dbReference>
<dbReference type="AlphaFoldDB" id="A0A9X0BC09"/>
<organism evidence="5 6">
    <name type="scientific">Penicillium cosmopolitanum</name>
    <dbReference type="NCBI Taxonomy" id="1131564"/>
    <lineage>
        <taxon>Eukaryota</taxon>
        <taxon>Fungi</taxon>
        <taxon>Dikarya</taxon>
        <taxon>Ascomycota</taxon>
        <taxon>Pezizomycotina</taxon>
        <taxon>Eurotiomycetes</taxon>
        <taxon>Eurotiomycetidae</taxon>
        <taxon>Eurotiales</taxon>
        <taxon>Aspergillaceae</taxon>
        <taxon>Penicillium</taxon>
    </lineage>
</organism>
<dbReference type="InterPro" id="IPR011701">
    <property type="entry name" value="MFS"/>
</dbReference>
<dbReference type="EMBL" id="JAPZBU010000005">
    <property type="protein sequence ID" value="KAJ5404260.1"/>
    <property type="molecule type" value="Genomic_DNA"/>
</dbReference>
<proteinExistence type="predicted"/>
<feature type="compositionally biased region" description="Polar residues" evidence="2">
    <location>
        <begin position="9"/>
        <end position="25"/>
    </location>
</feature>
<comment type="caution">
    <text evidence="5">The sequence shown here is derived from an EMBL/GenBank/DDBJ whole genome shotgun (WGS) entry which is preliminary data.</text>
</comment>
<feature type="compositionally biased region" description="Low complexity" evidence="2">
    <location>
        <begin position="277"/>
        <end position="294"/>
    </location>
</feature>
<keyword evidence="6" id="KW-1185">Reference proteome</keyword>
<feature type="transmembrane region" description="Helical" evidence="3">
    <location>
        <begin position="331"/>
        <end position="353"/>
    </location>
</feature>
<evidence type="ECO:0000256" key="3">
    <source>
        <dbReference type="SAM" id="Phobius"/>
    </source>
</evidence>
<evidence type="ECO:0000313" key="5">
    <source>
        <dbReference type="EMBL" id="KAJ5404260.1"/>
    </source>
</evidence>
<name>A0A9X0BC09_9EURO</name>
<dbReference type="PANTHER" id="PTHR42910:SF1">
    <property type="entry name" value="MAJOR FACILITATOR SUPERFAMILY (MFS) PROFILE DOMAIN-CONTAINING PROTEIN"/>
    <property type="match status" value="1"/>
</dbReference>
<evidence type="ECO:0000259" key="4">
    <source>
        <dbReference type="PROSITE" id="PS50850"/>
    </source>
</evidence>
<dbReference type="Gene3D" id="1.20.1250.20">
    <property type="entry name" value="MFS general substrate transporter like domains"/>
    <property type="match status" value="1"/>
</dbReference>
<keyword evidence="3" id="KW-0812">Transmembrane</keyword>
<evidence type="ECO:0000313" key="6">
    <source>
        <dbReference type="Proteomes" id="UP001147747"/>
    </source>
</evidence>
<feature type="transmembrane region" description="Helical" evidence="3">
    <location>
        <begin position="468"/>
        <end position="487"/>
    </location>
</feature>
<feature type="transmembrane region" description="Helical" evidence="3">
    <location>
        <begin position="182"/>
        <end position="201"/>
    </location>
</feature>
<sequence>MPRPPEKNTLPNETQLDPTQKNRSQHPQEQKQGKEEIPCFRFAHESESQSESTAQLGSNSLLYRIWSLVTYTPHRCRWDPANPVKFSWALTVLFGFATTFTVANLYYNTPLLTLLASDFAVPYERVTQIPTVMQAGYAVGLVFLCPLGDLVRRRPFTLLLTSFTAAVWLGLCLTGNFECFVALSFVVAVSTVTPQIMLPLIGDIAPPTHRATAISLVSSGLLLGLLIARVIAGIISQYTSWRNIYWLALGLQVCITIMLWAFMPDYPATMDITNANTTPASASESTSTAQDTSANPSKKKKATFQQRLLLYPSVLWSIITLFINNPTLIQASLMGFCFSVPYTSFWTTLTFLLSAEPYSYSTLVIGLFAVVGILPMAFGPVYSRLVLEKSVPLVSALVGVGFCLVGAVVGIVGSDTSTRVSVDIDSRPGGNIAGPIIQCILLDLGQQVALTACRVAIYESAPGARSRVNTAFVLFLFGGIFLGRVWGRCFLLDLGGL</sequence>
<dbReference type="GeneID" id="81367748"/>
<evidence type="ECO:0000256" key="2">
    <source>
        <dbReference type="SAM" id="MobiDB-lite"/>
    </source>
</evidence>
<feature type="transmembrane region" description="Helical" evidence="3">
    <location>
        <begin position="244"/>
        <end position="263"/>
    </location>
</feature>
<dbReference type="InterPro" id="IPR020846">
    <property type="entry name" value="MFS_dom"/>
</dbReference>
<feature type="transmembrane region" description="Helical" evidence="3">
    <location>
        <begin position="308"/>
        <end position="325"/>
    </location>
</feature>
<dbReference type="Proteomes" id="UP001147747">
    <property type="component" value="Unassembled WGS sequence"/>
</dbReference>
<reference evidence="5" key="2">
    <citation type="journal article" date="2023" name="IMA Fungus">
        <title>Comparative genomic study of the Penicillium genus elucidates a diverse pangenome and 15 lateral gene transfer events.</title>
        <authorList>
            <person name="Petersen C."/>
            <person name="Sorensen T."/>
            <person name="Nielsen M.R."/>
            <person name="Sondergaard T.E."/>
            <person name="Sorensen J.L."/>
            <person name="Fitzpatrick D.A."/>
            <person name="Frisvad J.C."/>
            <person name="Nielsen K.L."/>
        </authorList>
    </citation>
    <scope>NUCLEOTIDE SEQUENCE</scope>
    <source>
        <strain evidence="5">IBT 29677</strain>
    </source>
</reference>
<dbReference type="PROSITE" id="PS50850">
    <property type="entry name" value="MFS"/>
    <property type="match status" value="1"/>
</dbReference>
<dbReference type="RefSeq" id="XP_056491502.1">
    <property type="nucleotide sequence ID" value="XM_056628768.1"/>
</dbReference>
<feature type="compositionally biased region" description="Basic and acidic residues" evidence="2">
    <location>
        <begin position="26"/>
        <end position="36"/>
    </location>
</feature>
<comment type="subcellular location">
    <subcellularLocation>
        <location evidence="1">Membrane</location>
        <topology evidence="1">Multi-pass membrane protein</topology>
    </subcellularLocation>
</comment>
<feature type="transmembrane region" description="Helical" evidence="3">
    <location>
        <begin position="86"/>
        <end position="107"/>
    </location>
</feature>
<dbReference type="SUPFAM" id="SSF103473">
    <property type="entry name" value="MFS general substrate transporter"/>
    <property type="match status" value="1"/>
</dbReference>
<keyword evidence="3" id="KW-1133">Transmembrane helix</keyword>
<accession>A0A9X0BC09</accession>
<dbReference type="OrthoDB" id="2105912at2759"/>
<feature type="transmembrane region" description="Helical" evidence="3">
    <location>
        <begin position="213"/>
        <end position="238"/>
    </location>
</feature>
<dbReference type="GO" id="GO:0016020">
    <property type="term" value="C:membrane"/>
    <property type="evidence" value="ECO:0007669"/>
    <property type="project" value="UniProtKB-SubCell"/>
</dbReference>
<feature type="transmembrane region" description="Helical" evidence="3">
    <location>
        <begin position="156"/>
        <end position="176"/>
    </location>
</feature>
<feature type="region of interest" description="Disordered" evidence="2">
    <location>
        <begin position="1"/>
        <end position="36"/>
    </location>
</feature>
<protein>
    <submittedName>
        <fullName evidence="5">Major facilitator superfamily transporter</fullName>
    </submittedName>
</protein>
<keyword evidence="3" id="KW-0472">Membrane</keyword>
<dbReference type="InterPro" id="IPR036259">
    <property type="entry name" value="MFS_trans_sf"/>
</dbReference>
<feature type="transmembrane region" description="Helical" evidence="3">
    <location>
        <begin position="390"/>
        <end position="412"/>
    </location>
</feature>
<dbReference type="GO" id="GO:0022857">
    <property type="term" value="F:transmembrane transporter activity"/>
    <property type="evidence" value="ECO:0007669"/>
    <property type="project" value="InterPro"/>
</dbReference>
<gene>
    <name evidence="5" type="ORF">N7509_004131</name>
</gene>
<feature type="region of interest" description="Disordered" evidence="2">
    <location>
        <begin position="277"/>
        <end position="298"/>
    </location>
</feature>
<dbReference type="Pfam" id="PF07690">
    <property type="entry name" value="MFS_1"/>
    <property type="match status" value="1"/>
</dbReference>
<feature type="transmembrane region" description="Helical" evidence="3">
    <location>
        <begin position="127"/>
        <end position="144"/>
    </location>
</feature>
<evidence type="ECO:0000256" key="1">
    <source>
        <dbReference type="ARBA" id="ARBA00004141"/>
    </source>
</evidence>